<dbReference type="PANTHER" id="PTHR38463">
    <property type="entry name" value="STRESS RESPONSE PROTEIN YSNF"/>
    <property type="match status" value="1"/>
</dbReference>
<dbReference type="Gene3D" id="3.90.50.10">
    <property type="entry name" value="Photosynthetic Reaction Center, subunit H, domain 2"/>
    <property type="match status" value="1"/>
</dbReference>
<evidence type="ECO:0000313" key="4">
    <source>
        <dbReference type="EMBL" id="KHD77840.1"/>
    </source>
</evidence>
<feature type="region of interest" description="Disordered" evidence="1">
    <location>
        <begin position="122"/>
        <end position="161"/>
    </location>
</feature>
<evidence type="ECO:0000256" key="1">
    <source>
        <dbReference type="SAM" id="MobiDB-lite"/>
    </source>
</evidence>
<dbReference type="eggNOG" id="COG3861">
    <property type="taxonomic scope" value="Bacteria"/>
</dbReference>
<feature type="compositionally biased region" description="Polar residues" evidence="1">
    <location>
        <begin position="122"/>
        <end position="133"/>
    </location>
</feature>
<feature type="compositionally biased region" description="Basic and acidic residues" evidence="1">
    <location>
        <begin position="145"/>
        <end position="161"/>
    </location>
</feature>
<dbReference type="InterPro" id="IPR052967">
    <property type="entry name" value="Stress_Response_Assoc"/>
</dbReference>
<dbReference type="AlphaFoldDB" id="A0A0A6UNY9"/>
<dbReference type="OrthoDB" id="3712018at2"/>
<feature type="domain" description="PRC-barrel" evidence="2">
    <location>
        <begin position="5"/>
        <end position="73"/>
    </location>
</feature>
<dbReference type="Pfam" id="PF09557">
    <property type="entry name" value="DUF2382"/>
    <property type="match status" value="1"/>
</dbReference>
<feature type="region of interest" description="Disordered" evidence="1">
    <location>
        <begin position="243"/>
        <end position="268"/>
    </location>
</feature>
<dbReference type="SUPFAM" id="SSF50346">
    <property type="entry name" value="PRC-barrel domain"/>
    <property type="match status" value="1"/>
</dbReference>
<dbReference type="Pfam" id="PF05239">
    <property type="entry name" value="PRC"/>
    <property type="match status" value="1"/>
</dbReference>
<feature type="domain" description="DUF2382" evidence="3">
    <location>
        <begin position="144"/>
        <end position="255"/>
    </location>
</feature>
<dbReference type="GO" id="GO:0030077">
    <property type="term" value="C:plasma membrane light-harvesting complex"/>
    <property type="evidence" value="ECO:0007669"/>
    <property type="project" value="InterPro"/>
</dbReference>
<keyword evidence="5" id="KW-1185">Reference proteome</keyword>
<evidence type="ECO:0000259" key="2">
    <source>
        <dbReference type="Pfam" id="PF05239"/>
    </source>
</evidence>
<dbReference type="InterPro" id="IPR011033">
    <property type="entry name" value="PRC_barrel-like_sf"/>
</dbReference>
<dbReference type="STRING" id="1869.MB27_08590"/>
<dbReference type="InterPro" id="IPR019060">
    <property type="entry name" value="DUF2382"/>
</dbReference>
<evidence type="ECO:0000259" key="3">
    <source>
        <dbReference type="Pfam" id="PF09557"/>
    </source>
</evidence>
<dbReference type="EMBL" id="JRTT01000008">
    <property type="protein sequence ID" value="KHD77840.1"/>
    <property type="molecule type" value="Genomic_DNA"/>
</dbReference>
<proteinExistence type="predicted"/>
<dbReference type="InterPro" id="IPR027275">
    <property type="entry name" value="PRC-brl_dom"/>
</dbReference>
<dbReference type="Proteomes" id="UP000054537">
    <property type="component" value="Unassembled WGS sequence"/>
</dbReference>
<dbReference type="InterPro" id="IPR014747">
    <property type="entry name" value="Bac_photo_RC_H_C"/>
</dbReference>
<evidence type="ECO:0000313" key="5">
    <source>
        <dbReference type="Proteomes" id="UP000054537"/>
    </source>
</evidence>
<name>A0A0A6UNY9_ACTUT</name>
<dbReference type="RefSeq" id="WP_043523643.1">
    <property type="nucleotide sequence ID" value="NZ_BAABKU010000026.1"/>
</dbReference>
<dbReference type="GO" id="GO:0019684">
    <property type="term" value="P:photosynthesis, light reaction"/>
    <property type="evidence" value="ECO:0007669"/>
    <property type="project" value="InterPro"/>
</dbReference>
<accession>A0A0A6UNY9</accession>
<reference evidence="4 5" key="1">
    <citation type="submission" date="2014-10" db="EMBL/GenBank/DDBJ databases">
        <title>Draft genome sequence of Actinoplanes utahensis NRRL 12052.</title>
        <authorList>
            <person name="Velasco-Bucheli B."/>
            <person name="del Cerro C."/>
            <person name="Hormigo D."/>
            <person name="Garcia J.L."/>
            <person name="Acebal C."/>
            <person name="Arroyo M."/>
            <person name="de la Mata I."/>
        </authorList>
    </citation>
    <scope>NUCLEOTIDE SEQUENCE [LARGE SCALE GENOMIC DNA]</scope>
    <source>
        <strain evidence="4 5">NRRL 12052</strain>
    </source>
</reference>
<gene>
    <name evidence="4" type="ORF">MB27_08590</name>
</gene>
<feature type="compositionally biased region" description="Basic and acidic residues" evidence="1">
    <location>
        <begin position="248"/>
        <end position="268"/>
    </location>
</feature>
<dbReference type="PANTHER" id="PTHR38463:SF1">
    <property type="entry name" value="STRESS RESPONSE PROTEIN YSNF"/>
    <property type="match status" value="1"/>
</dbReference>
<comment type="caution">
    <text evidence="4">The sequence shown here is derived from an EMBL/GenBank/DDBJ whole genome shotgun (WGS) entry which is preliminary data.</text>
</comment>
<protein>
    <submittedName>
        <fullName evidence="4">Photosystem reaction center subunit H</fullName>
    </submittedName>
</protein>
<sequence>MITQDKINSLYGLDVIDNDGDKIGTVGAVWTDGAGRPAWASVRTGLFGLKESLFPLQNTDLRGDQLVVPFDKATVKDAPNVDADHDEPLAQDEVDRLYRHYDINWDDTYQAYQTGAATAHTSYTGADTTSAGSRESAEATGDAMTRSEQRLDVGTEREQTGRARLRKYVVTEQQQVTVPVEREEVRLEREPITGANRDAAYAGPDLTESEHEVTLHAERPVVDTETVPVERVRLGKETVTEQQTVGGEVRKERIEADLPDEDGRRTIG</sequence>
<organism evidence="4 5">
    <name type="scientific">Actinoplanes utahensis</name>
    <dbReference type="NCBI Taxonomy" id="1869"/>
    <lineage>
        <taxon>Bacteria</taxon>
        <taxon>Bacillati</taxon>
        <taxon>Actinomycetota</taxon>
        <taxon>Actinomycetes</taxon>
        <taxon>Micromonosporales</taxon>
        <taxon>Micromonosporaceae</taxon>
        <taxon>Actinoplanes</taxon>
    </lineage>
</organism>